<dbReference type="Proteomes" id="UP000396862">
    <property type="component" value="Unassembled WGS sequence"/>
</dbReference>
<evidence type="ECO:0000313" key="5">
    <source>
        <dbReference type="Proteomes" id="UP000396862"/>
    </source>
</evidence>
<name>A0ABQ0ZMI1_9BACT</name>
<evidence type="ECO:0000256" key="3">
    <source>
        <dbReference type="ARBA" id="ARBA00022729"/>
    </source>
</evidence>
<dbReference type="InterPro" id="IPR018893">
    <property type="entry name" value="T8SS_CsgF"/>
</dbReference>
<keyword evidence="3" id="KW-0732">Signal</keyword>
<protein>
    <recommendedName>
        <fullName evidence="2">Curli production assembly/transport component CsgF</fullName>
    </recommendedName>
</protein>
<reference evidence="4 5" key="1">
    <citation type="submission" date="2019-10" db="EMBL/GenBank/DDBJ databases">
        <title>Prolixibacter strains distinguished by the presence of nitrate reductase genes were adept at nitrate-dependent anaerobic corrosion of metallic iron and carbon steel.</title>
        <authorList>
            <person name="Iino T."/>
            <person name="Shono N."/>
            <person name="Ito K."/>
            <person name="Nakamura R."/>
            <person name="Sueoka K."/>
            <person name="Harayama S."/>
            <person name="Ohkuma M."/>
        </authorList>
    </citation>
    <scope>NUCLEOTIDE SEQUENCE [LARGE SCALE GENOMIC DNA]</scope>
    <source>
        <strain evidence="4 5">MIC1-1</strain>
    </source>
</reference>
<comment type="function">
    <text evidence="1">May be involved in the biogenesis of curli organelles.</text>
</comment>
<sequence>MAAAQDFVYTPVNPAFGGNTYNYSWLMSSADAQKKQPSSSTSSALDLFNQSQTSLSDFTNNLNSQILNQLSSRILQDQFGNFSLQNGQYNIGNYQIDIKQGTQGIDINILDTQTGGQSSVTIPNQ</sequence>
<evidence type="ECO:0000256" key="1">
    <source>
        <dbReference type="ARBA" id="ARBA00003989"/>
    </source>
</evidence>
<dbReference type="EMBL" id="BLAU01000001">
    <property type="protein sequence ID" value="GET22588.1"/>
    <property type="molecule type" value="Genomic_DNA"/>
</dbReference>
<evidence type="ECO:0000256" key="2">
    <source>
        <dbReference type="ARBA" id="ARBA00014031"/>
    </source>
</evidence>
<evidence type="ECO:0000313" key="4">
    <source>
        <dbReference type="EMBL" id="GET22588.1"/>
    </source>
</evidence>
<accession>A0ABQ0ZMI1</accession>
<dbReference type="Pfam" id="PF10614">
    <property type="entry name" value="CsgF"/>
    <property type="match status" value="1"/>
</dbReference>
<comment type="caution">
    <text evidence="4">The sequence shown here is derived from an EMBL/GenBank/DDBJ whole genome shotgun (WGS) entry which is preliminary data.</text>
</comment>
<proteinExistence type="predicted"/>
<keyword evidence="5" id="KW-1185">Reference proteome</keyword>
<gene>
    <name evidence="4" type="primary">csgF</name>
    <name evidence="4" type="ORF">JCM18694_28340</name>
</gene>
<organism evidence="4 5">
    <name type="scientific">Prolixibacter denitrificans</name>
    <dbReference type="NCBI Taxonomy" id="1541063"/>
    <lineage>
        <taxon>Bacteria</taxon>
        <taxon>Pseudomonadati</taxon>
        <taxon>Bacteroidota</taxon>
        <taxon>Bacteroidia</taxon>
        <taxon>Marinilabiliales</taxon>
        <taxon>Prolixibacteraceae</taxon>
        <taxon>Prolixibacter</taxon>
    </lineage>
</organism>